<dbReference type="EMBL" id="MNPL01028251">
    <property type="protein sequence ID" value="OQR67592.1"/>
    <property type="molecule type" value="Genomic_DNA"/>
</dbReference>
<accession>A0A1V9X2V1</accession>
<evidence type="ECO:0000256" key="2">
    <source>
        <dbReference type="SAM" id="MobiDB-lite"/>
    </source>
</evidence>
<dbReference type="GO" id="GO:0048487">
    <property type="term" value="F:beta-tubulin binding"/>
    <property type="evidence" value="ECO:0007669"/>
    <property type="project" value="InterPro"/>
</dbReference>
<dbReference type="InParanoid" id="A0A1V9X2V1"/>
<protein>
    <submittedName>
        <fullName evidence="3">Intraflagellar transport protein 74-like</fullName>
    </submittedName>
</protein>
<comment type="caution">
    <text evidence="3">The sequence shown here is derived from an EMBL/GenBank/DDBJ whole genome shotgun (WGS) entry which is preliminary data.</text>
</comment>
<feature type="region of interest" description="Disordered" evidence="2">
    <location>
        <begin position="1"/>
        <end position="87"/>
    </location>
</feature>
<keyword evidence="3" id="KW-0966">Cell projection</keyword>
<keyword evidence="3" id="KW-0282">Flagellum</keyword>
<dbReference type="STRING" id="418985.A0A1V9X2V1"/>
<dbReference type="GO" id="GO:0030992">
    <property type="term" value="C:intraciliary transport particle B"/>
    <property type="evidence" value="ECO:0007669"/>
    <property type="project" value="InterPro"/>
</dbReference>
<keyword evidence="3" id="KW-0969">Cilium</keyword>
<dbReference type="GO" id="GO:0035735">
    <property type="term" value="P:intraciliary transport involved in cilium assembly"/>
    <property type="evidence" value="ECO:0007669"/>
    <property type="project" value="TreeGrafter"/>
</dbReference>
<dbReference type="GO" id="GO:0005929">
    <property type="term" value="C:cilium"/>
    <property type="evidence" value="ECO:0007669"/>
    <property type="project" value="TreeGrafter"/>
</dbReference>
<feature type="coiled-coil region" evidence="1">
    <location>
        <begin position="226"/>
        <end position="360"/>
    </location>
</feature>
<feature type="compositionally biased region" description="Polar residues" evidence="2">
    <location>
        <begin position="1"/>
        <end position="10"/>
    </location>
</feature>
<evidence type="ECO:0000256" key="1">
    <source>
        <dbReference type="SAM" id="Coils"/>
    </source>
</evidence>
<dbReference type="InterPro" id="IPR029602">
    <property type="entry name" value="IFT74"/>
</dbReference>
<keyword evidence="1" id="KW-0175">Coiled coil</keyword>
<keyword evidence="4" id="KW-1185">Reference proteome</keyword>
<proteinExistence type="predicted"/>
<dbReference type="Proteomes" id="UP000192247">
    <property type="component" value="Unassembled WGS sequence"/>
</dbReference>
<organism evidence="3 4">
    <name type="scientific">Tropilaelaps mercedesae</name>
    <dbReference type="NCBI Taxonomy" id="418985"/>
    <lineage>
        <taxon>Eukaryota</taxon>
        <taxon>Metazoa</taxon>
        <taxon>Ecdysozoa</taxon>
        <taxon>Arthropoda</taxon>
        <taxon>Chelicerata</taxon>
        <taxon>Arachnida</taxon>
        <taxon>Acari</taxon>
        <taxon>Parasitiformes</taxon>
        <taxon>Mesostigmata</taxon>
        <taxon>Gamasina</taxon>
        <taxon>Dermanyssoidea</taxon>
        <taxon>Laelapidae</taxon>
        <taxon>Tropilaelaps</taxon>
    </lineage>
</organism>
<name>A0A1V9X2V1_9ACAR</name>
<dbReference type="OrthoDB" id="444379at2759"/>
<evidence type="ECO:0000313" key="3">
    <source>
        <dbReference type="EMBL" id="OQR67592.1"/>
    </source>
</evidence>
<dbReference type="FunCoup" id="A0A1V9X2V1">
    <property type="interactions" value="6"/>
</dbReference>
<feature type="compositionally biased region" description="Polar residues" evidence="2">
    <location>
        <begin position="42"/>
        <end position="70"/>
    </location>
</feature>
<feature type="coiled-coil region" evidence="1">
    <location>
        <begin position="94"/>
        <end position="159"/>
    </location>
</feature>
<dbReference type="PANTHER" id="PTHR31432">
    <property type="entry name" value="INTRAFLAGELLAR TRANSPORT PROTEIN 74 HOMOLOG"/>
    <property type="match status" value="1"/>
</dbReference>
<feature type="compositionally biased region" description="Polar residues" evidence="2">
    <location>
        <begin position="22"/>
        <end position="33"/>
    </location>
</feature>
<sequence>MDNRPLTSSARRPPSGFRPFTGKSSLANGSVPGTASRLVSAAANQRPGSRSTRAPLPSSVSISDRPTTQHGLYAPKTGTRSGTQRQIQDKPYFMALIRNKMSELYAEITRLRKENDRMHEEQRSVIVLQKKAESLASELKALQGELADYNIVVDKMNINEGVDDIEHECNELKIQNDQEAHSVETLFEQRQENEAKICDLEREILDARNIADNMISQMKPDQRQKYVELMRQSESLTGEREKLQEEAARIVSKRKQLEEEVALSQVKLEAVALYTKLREVREKKEALLEEEATKGTPAQERERLLKQVKQDNAQLAGIEAKIQELTQNISRAKEELGQLDNELEDQNSERTAKYRELKKREETMDAFLDTFDQTKAIEIERQEQLKASIQHLKQDTDQKTYQAGNLPSQTELHELKSDLSFKEGELEKSKSTISGIETEQRKLSSDLQKIEQLDVKVRQELNSIKTRLATMKSEMRVYEDIDCLKAQAHKKRESLIKEQESLVLRKDTTQKEITGCLNNKITLSPYFYSFFKNWMLRTQIVEEQSRDIEGLRRELEQDDTFTKLAGLERRWQHVEANNQQLREAIAAKVAEHSWRHLQQKVQSELAAYNELLQDSLVSSGPTML</sequence>
<reference evidence="3 4" key="1">
    <citation type="journal article" date="2017" name="Gigascience">
        <title>Draft genome of the honey bee ectoparasitic mite, Tropilaelaps mercedesae, is shaped by the parasitic life history.</title>
        <authorList>
            <person name="Dong X."/>
            <person name="Armstrong S.D."/>
            <person name="Xia D."/>
            <person name="Makepeace B.L."/>
            <person name="Darby A.C."/>
            <person name="Kadowaki T."/>
        </authorList>
    </citation>
    <scope>NUCLEOTIDE SEQUENCE [LARGE SCALE GENOMIC DNA]</scope>
    <source>
        <strain evidence="3">Wuxi-XJTLU</strain>
    </source>
</reference>
<dbReference type="PANTHER" id="PTHR31432:SF0">
    <property type="entry name" value="INTRAFLAGELLAR TRANSPORT PROTEIN 74 HOMOLOG"/>
    <property type="match status" value="1"/>
</dbReference>
<evidence type="ECO:0000313" key="4">
    <source>
        <dbReference type="Proteomes" id="UP000192247"/>
    </source>
</evidence>
<dbReference type="AlphaFoldDB" id="A0A1V9X2V1"/>
<gene>
    <name evidence="3" type="ORF">BIW11_13425</name>
</gene>